<dbReference type="PANTHER" id="PTHR10799">
    <property type="entry name" value="SNF2/RAD54 HELICASE FAMILY"/>
    <property type="match status" value="1"/>
</dbReference>
<dbReference type="GO" id="GO:0016787">
    <property type="term" value="F:hydrolase activity"/>
    <property type="evidence" value="ECO:0007669"/>
    <property type="project" value="UniProtKB-KW"/>
</dbReference>
<feature type="domain" description="SWIM-type" evidence="3">
    <location>
        <begin position="29"/>
        <end position="68"/>
    </location>
</feature>
<evidence type="ECO:0000259" key="5">
    <source>
        <dbReference type="PROSITE" id="PS51194"/>
    </source>
</evidence>
<protein>
    <recommendedName>
        <fullName evidence="8">ATP-dependent helicase</fullName>
    </recommendedName>
</protein>
<dbReference type="Pfam" id="PF00271">
    <property type="entry name" value="Helicase_C"/>
    <property type="match status" value="1"/>
</dbReference>
<evidence type="ECO:0000256" key="1">
    <source>
        <dbReference type="ARBA" id="ARBA00022801"/>
    </source>
</evidence>
<feature type="domain" description="Helicase ATP-binding" evidence="4">
    <location>
        <begin position="601"/>
        <end position="767"/>
    </location>
</feature>
<comment type="caution">
    <text evidence="6">The sequence shown here is derived from an EMBL/GenBank/DDBJ whole genome shotgun (WGS) entry which is preliminary data.</text>
</comment>
<evidence type="ECO:0000259" key="3">
    <source>
        <dbReference type="PROSITE" id="PS50966"/>
    </source>
</evidence>
<evidence type="ECO:0000313" key="7">
    <source>
        <dbReference type="Proteomes" id="UP000005384"/>
    </source>
</evidence>
<dbReference type="SMART" id="SM00487">
    <property type="entry name" value="DEXDc"/>
    <property type="match status" value="1"/>
</dbReference>
<evidence type="ECO:0000313" key="6">
    <source>
        <dbReference type="EMBL" id="EHI60737.1"/>
    </source>
</evidence>
<dbReference type="InterPro" id="IPR000330">
    <property type="entry name" value="SNF2_N"/>
</dbReference>
<keyword evidence="2" id="KW-0862">Zinc</keyword>
<dbReference type="InterPro" id="IPR038718">
    <property type="entry name" value="SNF2-like_sf"/>
</dbReference>
<dbReference type="OrthoDB" id="9760715at2"/>
<keyword evidence="1" id="KW-0378">Hydrolase</keyword>
<keyword evidence="7" id="KW-1185">Reference proteome</keyword>
<keyword evidence="2" id="KW-0479">Metal-binding</keyword>
<feature type="domain" description="Helicase C-terminal" evidence="5">
    <location>
        <begin position="888"/>
        <end position="1045"/>
    </location>
</feature>
<dbReference type="InterPro" id="IPR049730">
    <property type="entry name" value="SNF2/RAD54-like_C"/>
</dbReference>
<dbReference type="CDD" id="cd18012">
    <property type="entry name" value="DEXQc_arch_SWI2_SNF2"/>
    <property type="match status" value="1"/>
</dbReference>
<keyword evidence="2" id="KW-0863">Zinc-finger</keyword>
<dbReference type="HOGENOM" id="CLU_000315_21_1_9"/>
<sequence>MRVVDMTARAFWKGEYGITGTVEDDGTQYQIKMDVKGSDVNSCSCSCERGISYKGICPHAKFLLEHFKEQELEDAGMPVTTSAQVRTMIREYTNREVAEIVREGEEEQVDFLPQLFIGRNDVRMEFKLGRERYYVVKDLVAFAQAVSHGTYVEYGKELAFHHSVEVFTKRSQPLVELVVELMNTYQENYQQFQKNAVSAAPSVRRLTLGRGSRDRAMEGLMGQEVDTEDYRGISRKVTVKSGIPELVIAVRRARKEAIKVSVDKKLSSFMGEKYLYLLDGEILYRCDEECSQALAVFFQQMTQGFGAPYEVTVNSKDIPLFYERVLKKLEPYGVLDVDDVDLDRMRPAQLKAEFLFDCPRPGEIVLRPTLRYGSYSFHPVEDEKVPRTVTRDVPGEFRIGQVITRYFKYREAKNPDFVIKDDDDALYRLLDKGMAEFAELGEVLLTDTAKHVKILPSPKLSMGVSVMGDWLELTIDAGHMSGADLQRILSEYRQKKPYYRLRSGEFVKLDMDGFMTIARMVDGLAVSKADLQSKKIRIPKYRAFYLDSLYKETGNISLYRDNLFKSIVRGIKSVEDSDFEVPESLRPVLKGYQKTGFRWLRTLDACGFGGILADDMGLGKTVQVISLLLDEKQKMEAAGKKPGTSLIVCPASLVYNWEYEVHTFAPELNVEAITGFGWSREYRLQSVEEYDVIITSYELLRRDIQLYENIEFRFQIIDEAQYIKNPTTQSAKAVKVIHSRTRFALTGTPIENRLSELWSIFDYLMPGFLFSYQKFKKNFEAPIVKDGNSEVLWNLHQLTGPFILRRLKKDVLKELPDKLETIVYSRFDEVQKELYTANAVKLKRELEGQSDQEYGSGRMQVLAELTKLRQVCCDPKLYYENYRGTSAKLETCMELLNGAVEAGHKVLLFSQFTSMLDIIGKRLDKDKVKYHVLTGATSKEDRMRMVNQFHEDDVPVFLISLKAGGTGLNLTAADVVIHYDPWWNVAAQNQATDRTHRIGQEKQVSVFKLIMKDTIEESILKLQEAKKSLAEQIITEGTVSLSSLSKEDLLEILS</sequence>
<evidence type="ECO:0000256" key="2">
    <source>
        <dbReference type="PROSITE-ProRule" id="PRU00325"/>
    </source>
</evidence>
<dbReference type="Pfam" id="PF08455">
    <property type="entry name" value="SNF2_assoc"/>
    <property type="match status" value="1"/>
</dbReference>
<dbReference type="InterPro" id="IPR014001">
    <property type="entry name" value="Helicase_ATP-bd"/>
</dbReference>
<dbReference type="GO" id="GO:0005524">
    <property type="term" value="F:ATP binding"/>
    <property type="evidence" value="ECO:0007669"/>
    <property type="project" value="InterPro"/>
</dbReference>
<dbReference type="Pfam" id="PF00176">
    <property type="entry name" value="SNF2-rel_dom"/>
    <property type="match status" value="1"/>
</dbReference>
<dbReference type="PROSITE" id="PS51192">
    <property type="entry name" value="HELICASE_ATP_BIND_1"/>
    <property type="match status" value="1"/>
</dbReference>
<dbReference type="Gene3D" id="3.40.50.300">
    <property type="entry name" value="P-loop containing nucleotide triphosphate hydrolases"/>
    <property type="match status" value="1"/>
</dbReference>
<dbReference type="InterPro" id="IPR007527">
    <property type="entry name" value="Znf_SWIM"/>
</dbReference>
<dbReference type="InterPro" id="IPR027417">
    <property type="entry name" value="P-loop_NTPase"/>
</dbReference>
<name>G5ICW6_9FIRM</name>
<accession>G5ICW6</accession>
<evidence type="ECO:0008006" key="8">
    <source>
        <dbReference type="Google" id="ProtNLM"/>
    </source>
</evidence>
<dbReference type="SUPFAM" id="SSF52540">
    <property type="entry name" value="P-loop containing nucleoside triphosphate hydrolases"/>
    <property type="match status" value="2"/>
</dbReference>
<dbReference type="GO" id="GO:0008270">
    <property type="term" value="F:zinc ion binding"/>
    <property type="evidence" value="ECO:0007669"/>
    <property type="project" value="UniProtKB-KW"/>
</dbReference>
<dbReference type="PROSITE" id="PS50966">
    <property type="entry name" value="ZF_SWIM"/>
    <property type="match status" value="1"/>
</dbReference>
<dbReference type="AlphaFoldDB" id="G5ICW6"/>
<evidence type="ECO:0000259" key="4">
    <source>
        <dbReference type="PROSITE" id="PS51192"/>
    </source>
</evidence>
<dbReference type="PATRIC" id="fig|742737.3.peg.1310"/>
<gene>
    <name evidence="6" type="ORF">HMPREF9473_01301</name>
</gene>
<dbReference type="Proteomes" id="UP000005384">
    <property type="component" value="Unassembled WGS sequence"/>
</dbReference>
<dbReference type="PROSITE" id="PS51194">
    <property type="entry name" value="HELICASE_CTER"/>
    <property type="match status" value="1"/>
</dbReference>
<dbReference type="Pfam" id="PF04434">
    <property type="entry name" value="SWIM"/>
    <property type="match status" value="1"/>
</dbReference>
<dbReference type="EMBL" id="ADLN01000012">
    <property type="protein sequence ID" value="EHI60737.1"/>
    <property type="molecule type" value="Genomic_DNA"/>
</dbReference>
<dbReference type="CDD" id="cd18793">
    <property type="entry name" value="SF2_C_SNF"/>
    <property type="match status" value="1"/>
</dbReference>
<dbReference type="RefSeq" id="WP_006779285.1">
    <property type="nucleotide sequence ID" value="NZ_CP040506.1"/>
</dbReference>
<dbReference type="Gene3D" id="3.40.50.10810">
    <property type="entry name" value="Tandem AAA-ATPase domain"/>
    <property type="match status" value="1"/>
</dbReference>
<reference evidence="6 7" key="1">
    <citation type="submission" date="2011-08" db="EMBL/GenBank/DDBJ databases">
        <title>The Genome Sequence of Clostridium hathewayi WAL-18680.</title>
        <authorList>
            <consortium name="The Broad Institute Genome Sequencing Platform"/>
            <person name="Earl A."/>
            <person name="Ward D."/>
            <person name="Feldgarden M."/>
            <person name="Gevers D."/>
            <person name="Finegold S.M."/>
            <person name="Summanen P.H."/>
            <person name="Molitoris D.R."/>
            <person name="Song M."/>
            <person name="Daigneault M."/>
            <person name="Allen-Vercoe E."/>
            <person name="Young S.K."/>
            <person name="Zeng Q."/>
            <person name="Gargeya S."/>
            <person name="Fitzgerald M."/>
            <person name="Haas B."/>
            <person name="Abouelleil A."/>
            <person name="Alvarado L."/>
            <person name="Arachchi H.M."/>
            <person name="Berlin A."/>
            <person name="Brown A."/>
            <person name="Chapman S.B."/>
            <person name="Chen Z."/>
            <person name="Dunbar C."/>
            <person name="Freedman E."/>
            <person name="Gearin G."/>
            <person name="Gellesch M."/>
            <person name="Goldberg J."/>
            <person name="Griggs A."/>
            <person name="Gujja S."/>
            <person name="Heiman D."/>
            <person name="Howarth C."/>
            <person name="Larson L."/>
            <person name="Lui A."/>
            <person name="MacDonald P.J.P."/>
            <person name="Montmayeur A."/>
            <person name="Murphy C."/>
            <person name="Neiman D."/>
            <person name="Pearson M."/>
            <person name="Priest M."/>
            <person name="Roberts A."/>
            <person name="Saif S."/>
            <person name="Shea T."/>
            <person name="Shenoy N."/>
            <person name="Sisk P."/>
            <person name="Stolte C."/>
            <person name="Sykes S."/>
            <person name="Wortman J."/>
            <person name="Nusbaum C."/>
            <person name="Birren B."/>
        </authorList>
    </citation>
    <scope>NUCLEOTIDE SEQUENCE [LARGE SCALE GENOMIC DNA]</scope>
    <source>
        <strain evidence="6 7">WAL-18680</strain>
    </source>
</reference>
<dbReference type="SMART" id="SM00490">
    <property type="entry name" value="HELICc"/>
    <property type="match status" value="1"/>
</dbReference>
<proteinExistence type="predicted"/>
<dbReference type="InterPro" id="IPR001650">
    <property type="entry name" value="Helicase_C-like"/>
</dbReference>
<dbReference type="InterPro" id="IPR013663">
    <property type="entry name" value="Helicase_SWF/SNF/SWI_bac"/>
</dbReference>
<organism evidence="6 7">
    <name type="scientific">Hungatella hathewayi WAL-18680</name>
    <dbReference type="NCBI Taxonomy" id="742737"/>
    <lineage>
        <taxon>Bacteria</taxon>
        <taxon>Bacillati</taxon>
        <taxon>Bacillota</taxon>
        <taxon>Clostridia</taxon>
        <taxon>Lachnospirales</taxon>
        <taxon>Lachnospiraceae</taxon>
        <taxon>Hungatella</taxon>
    </lineage>
</organism>